<evidence type="ECO:0000259" key="1">
    <source>
        <dbReference type="Pfam" id="PF18029"/>
    </source>
</evidence>
<evidence type="ECO:0000313" key="3">
    <source>
        <dbReference type="Proteomes" id="UP000321720"/>
    </source>
</evidence>
<organism evidence="2 3">
    <name type="scientific">Cellulomonas composti</name>
    <dbReference type="NCBI Taxonomy" id="266130"/>
    <lineage>
        <taxon>Bacteria</taxon>
        <taxon>Bacillati</taxon>
        <taxon>Actinomycetota</taxon>
        <taxon>Actinomycetes</taxon>
        <taxon>Micrococcales</taxon>
        <taxon>Cellulomonadaceae</taxon>
        <taxon>Cellulomonas</taxon>
    </lineage>
</organism>
<keyword evidence="3" id="KW-1185">Reference proteome</keyword>
<dbReference type="EMBL" id="BJWG01000013">
    <property type="protein sequence ID" value="GEL95988.1"/>
    <property type="molecule type" value="Genomic_DNA"/>
</dbReference>
<dbReference type="InterPro" id="IPR041581">
    <property type="entry name" value="Glyoxalase_6"/>
</dbReference>
<comment type="caution">
    <text evidence="2">The sequence shown here is derived from an EMBL/GenBank/DDBJ whole genome shotgun (WGS) entry which is preliminary data.</text>
</comment>
<dbReference type="PANTHER" id="PTHR35908">
    <property type="entry name" value="HYPOTHETICAL FUSION PROTEIN"/>
    <property type="match status" value="1"/>
</dbReference>
<dbReference type="SUPFAM" id="SSF54593">
    <property type="entry name" value="Glyoxalase/Bleomycin resistance protein/Dihydroxybiphenyl dioxygenase"/>
    <property type="match status" value="1"/>
</dbReference>
<gene>
    <name evidence="2" type="ORF">CCO02nite_26460</name>
</gene>
<dbReference type="PANTHER" id="PTHR35908:SF1">
    <property type="entry name" value="CONSERVED PROTEIN"/>
    <property type="match status" value="1"/>
</dbReference>
<proteinExistence type="predicted"/>
<sequence>MGVPDGTGSATSGVRAGWLTVFVDLAPDEHAAGAVFWAALTGAALSASRGAHDEFATLLPASGAAYLRVQRLGAGPSGVHLDLHVPDLDDATALATGAGASVVARPGHVVLRSPGGFPFCLVGLQADDDAASRTPPVRLADGHRSIADQLTIDVTPDRWDDEVAFWPRLTGWPAAPASRPGMVRLHTPSSLPVRVLLQRKDEGPTSGHVDVATDDRPAEVARLVALGAGVAALGPAWTVLDPPAGPSLCVTDRDPATGLVPR</sequence>
<feature type="domain" description="Glyoxalase-like" evidence="1">
    <location>
        <begin position="151"/>
        <end position="251"/>
    </location>
</feature>
<protein>
    <recommendedName>
        <fullName evidence="1">Glyoxalase-like domain-containing protein</fullName>
    </recommendedName>
</protein>
<name>A0A511JDB0_9CELL</name>
<accession>A0A511JDB0</accession>
<dbReference type="Gene3D" id="3.10.180.10">
    <property type="entry name" value="2,3-Dihydroxybiphenyl 1,2-Dioxygenase, domain 1"/>
    <property type="match status" value="2"/>
</dbReference>
<dbReference type="Pfam" id="PF18029">
    <property type="entry name" value="Glyoxalase_6"/>
    <property type="match status" value="2"/>
</dbReference>
<feature type="domain" description="Glyoxalase-like" evidence="1">
    <location>
        <begin position="21"/>
        <end position="122"/>
    </location>
</feature>
<dbReference type="AlphaFoldDB" id="A0A511JDB0"/>
<dbReference type="InterPro" id="IPR029068">
    <property type="entry name" value="Glyas_Bleomycin-R_OHBP_Dase"/>
</dbReference>
<reference evidence="2 3" key="1">
    <citation type="submission" date="2019-07" db="EMBL/GenBank/DDBJ databases">
        <title>Whole genome shotgun sequence of Cellulomonas composti NBRC 100758.</title>
        <authorList>
            <person name="Hosoyama A."/>
            <person name="Uohara A."/>
            <person name="Ohji S."/>
            <person name="Ichikawa N."/>
        </authorList>
    </citation>
    <scope>NUCLEOTIDE SEQUENCE [LARGE SCALE GENOMIC DNA]</scope>
    <source>
        <strain evidence="2 3">NBRC 100758</strain>
    </source>
</reference>
<dbReference type="Proteomes" id="UP000321720">
    <property type="component" value="Unassembled WGS sequence"/>
</dbReference>
<evidence type="ECO:0000313" key="2">
    <source>
        <dbReference type="EMBL" id="GEL95988.1"/>
    </source>
</evidence>